<evidence type="ECO:0000256" key="2">
    <source>
        <dbReference type="ARBA" id="ARBA00022604"/>
    </source>
</evidence>
<evidence type="ECO:0000256" key="3">
    <source>
        <dbReference type="SAM" id="Coils"/>
    </source>
</evidence>
<evidence type="ECO:0000313" key="4">
    <source>
        <dbReference type="EMBL" id="JAD79074.1"/>
    </source>
</evidence>
<dbReference type="EMBL" id="GBRH01218821">
    <property type="protein sequence ID" value="JAD79074.1"/>
    <property type="molecule type" value="Transcribed_RNA"/>
</dbReference>
<evidence type="ECO:0000256" key="1">
    <source>
        <dbReference type="ARBA" id="ARBA00022448"/>
    </source>
</evidence>
<organism evidence="4">
    <name type="scientific">Arundo donax</name>
    <name type="common">Giant reed</name>
    <name type="synonym">Donax arundinaceus</name>
    <dbReference type="NCBI Taxonomy" id="35708"/>
    <lineage>
        <taxon>Eukaryota</taxon>
        <taxon>Viridiplantae</taxon>
        <taxon>Streptophyta</taxon>
        <taxon>Embryophyta</taxon>
        <taxon>Tracheophyta</taxon>
        <taxon>Spermatophyta</taxon>
        <taxon>Magnoliopsida</taxon>
        <taxon>Liliopsida</taxon>
        <taxon>Poales</taxon>
        <taxon>Poaceae</taxon>
        <taxon>PACMAD clade</taxon>
        <taxon>Arundinoideae</taxon>
        <taxon>Arundineae</taxon>
        <taxon>Arundo</taxon>
    </lineage>
</organism>
<keyword evidence="2" id="KW-0341">Growth regulation</keyword>
<dbReference type="Pfam" id="PF05266">
    <property type="entry name" value="DUF724"/>
    <property type="match status" value="1"/>
</dbReference>
<feature type="coiled-coil region" evidence="3">
    <location>
        <begin position="109"/>
        <end position="143"/>
    </location>
</feature>
<keyword evidence="3" id="KW-0175">Coiled coil</keyword>
<reference evidence="4" key="1">
    <citation type="submission" date="2014-09" db="EMBL/GenBank/DDBJ databases">
        <authorList>
            <person name="Magalhaes I.L.F."/>
            <person name="Oliveira U."/>
            <person name="Santos F.R."/>
            <person name="Vidigal T.H.D.A."/>
            <person name="Brescovit A.D."/>
            <person name="Santos A.J."/>
        </authorList>
    </citation>
    <scope>NUCLEOTIDE SEQUENCE</scope>
    <source>
        <tissue evidence="4">Shoot tissue taken approximately 20 cm above the soil surface</tissue>
    </source>
</reference>
<sequence>MDEFKEVPQRPHFLPLLEYSPTLREGMALGMMVSFANLVKSTRELSIEDSTELFEDKISALCHLEGHGFDVQFLQSSLTKLLQIKSNCASYLGEIDKVAAQMVAKTTSASQLDALLDEKDRAVAELEQKLGQLRQESQQIARNKEHEDAEISRLSSVHSRFEEAYSDAKLQFHSILAGLHRKRLT</sequence>
<reference evidence="4" key="2">
    <citation type="journal article" date="2015" name="Data Brief">
        <title>Shoot transcriptome of the giant reed, Arundo donax.</title>
        <authorList>
            <person name="Barrero R.A."/>
            <person name="Guerrero F.D."/>
            <person name="Moolhuijzen P."/>
            <person name="Goolsby J.A."/>
            <person name="Tidwell J."/>
            <person name="Bellgard S.E."/>
            <person name="Bellgard M.I."/>
        </authorList>
    </citation>
    <scope>NUCLEOTIDE SEQUENCE</scope>
    <source>
        <tissue evidence="4">Shoot tissue taken approximately 20 cm above the soil surface</tissue>
    </source>
</reference>
<protein>
    <submittedName>
        <fullName evidence="4">Uncharacterized protein</fullName>
    </submittedName>
</protein>
<dbReference type="InterPro" id="IPR007930">
    <property type="entry name" value="DUF724"/>
</dbReference>
<accession>A0A0A9CRX1</accession>
<dbReference type="AlphaFoldDB" id="A0A0A9CRX1"/>
<keyword evidence="1" id="KW-0813">Transport</keyword>
<name>A0A0A9CRX1_ARUDO</name>
<proteinExistence type="predicted"/>